<keyword evidence="3" id="KW-1185">Reference proteome</keyword>
<accession>A0A6M0RG42</accession>
<proteinExistence type="predicted"/>
<keyword evidence="1" id="KW-0175">Coiled coil</keyword>
<evidence type="ECO:0000256" key="1">
    <source>
        <dbReference type="SAM" id="Coils"/>
    </source>
</evidence>
<evidence type="ECO:0000313" key="2">
    <source>
        <dbReference type="EMBL" id="NEZ54823.1"/>
    </source>
</evidence>
<sequence>MSSSVSVFKQGNKYKDGGYEFILNGEVVDKSDAFCPNKSLRLFDRKIYDKVSNYSMQILLDSFSGLSIEIDWPLNDILPGFRLSNILLTENANYEFFFDIDIINWEYRWSASKQVNDFVDLIVKLTNDKNIQLKAEKVGILGSNYDTNFPRETLLLNLFNGEKINLWELPLKAIIDPCIRVFTEAQQYVIDKYQLSLTTYSLTEHFNFPPEVKTACEQYLLYFAEFLKDVGIKVSTNITEEDQDVILTVIPENKDDALEKIGHLLNLYLHLPNGTLVSDYQLNTEMGIQAQKLYGQIKQLESQLSLTNAENQLLQLTVDSLNRELKRYDSQILLESKAEKEKDKEPVIGNPDSAIVSLTEIDIWGVNVNLANLLRALKNAVRGD</sequence>
<feature type="coiled-coil region" evidence="1">
    <location>
        <begin position="290"/>
        <end position="331"/>
    </location>
</feature>
<dbReference type="Proteomes" id="UP000481033">
    <property type="component" value="Unassembled WGS sequence"/>
</dbReference>
<evidence type="ECO:0000313" key="3">
    <source>
        <dbReference type="Proteomes" id="UP000481033"/>
    </source>
</evidence>
<gene>
    <name evidence="2" type="ORF">DXZ20_03785</name>
</gene>
<dbReference type="EMBL" id="QXHD01000003">
    <property type="protein sequence ID" value="NEZ54823.1"/>
    <property type="molecule type" value="Genomic_DNA"/>
</dbReference>
<protein>
    <submittedName>
        <fullName evidence="2">Uncharacterized protein</fullName>
    </submittedName>
</protein>
<dbReference type="RefSeq" id="WP_163696486.1">
    <property type="nucleotide sequence ID" value="NZ_QXHD01000003.1"/>
</dbReference>
<organism evidence="2 3">
    <name type="scientific">Adonisia turfae CCMR0081</name>
    <dbReference type="NCBI Taxonomy" id="2292702"/>
    <lineage>
        <taxon>Bacteria</taxon>
        <taxon>Bacillati</taxon>
        <taxon>Cyanobacteriota</taxon>
        <taxon>Adonisia</taxon>
        <taxon>Adonisia turfae</taxon>
    </lineage>
</organism>
<reference evidence="2 3" key="1">
    <citation type="journal article" date="2020" name="Microb. Ecol.">
        <title>Ecogenomics of the Marine Benthic Filamentous Cyanobacterium Adonisia.</title>
        <authorList>
            <person name="Walter J.M."/>
            <person name="Coutinho F.H."/>
            <person name="Leomil L."/>
            <person name="Hargreaves P.I."/>
            <person name="Campeao M.E."/>
            <person name="Vieira V.V."/>
            <person name="Silva B.S."/>
            <person name="Fistarol G.O."/>
            <person name="Salomon P.S."/>
            <person name="Sawabe T."/>
            <person name="Mino S."/>
            <person name="Hosokawa M."/>
            <person name="Miyashita H."/>
            <person name="Maruyama F."/>
            <person name="van Verk M.C."/>
            <person name="Dutilh B.E."/>
            <person name="Thompson C.C."/>
            <person name="Thompson F.L."/>
        </authorList>
    </citation>
    <scope>NUCLEOTIDE SEQUENCE [LARGE SCALE GENOMIC DNA]</scope>
    <source>
        <strain evidence="2 3">CCMR0081</strain>
    </source>
</reference>
<dbReference type="AlphaFoldDB" id="A0A6M0RG42"/>
<comment type="caution">
    <text evidence="2">The sequence shown here is derived from an EMBL/GenBank/DDBJ whole genome shotgun (WGS) entry which is preliminary data.</text>
</comment>
<name>A0A6M0RG42_9CYAN</name>